<keyword evidence="1" id="KW-0472">Membrane</keyword>
<feature type="transmembrane region" description="Helical" evidence="1">
    <location>
        <begin position="34"/>
        <end position="51"/>
    </location>
</feature>
<evidence type="ECO:0000256" key="1">
    <source>
        <dbReference type="SAM" id="Phobius"/>
    </source>
</evidence>
<name>A0ABZ1GCJ5_9ACTN</name>
<feature type="domain" description="NACHT" evidence="2">
    <location>
        <begin position="139"/>
        <end position="255"/>
    </location>
</feature>
<accession>A0ABZ1GCJ5</accession>
<dbReference type="Gene3D" id="3.40.50.300">
    <property type="entry name" value="P-loop containing nucleotide triphosphate hydrolases"/>
    <property type="match status" value="1"/>
</dbReference>
<dbReference type="PROSITE" id="PS50837">
    <property type="entry name" value="NACHT"/>
    <property type="match status" value="1"/>
</dbReference>
<feature type="transmembrane region" description="Helical" evidence="1">
    <location>
        <begin position="463"/>
        <end position="484"/>
    </location>
</feature>
<evidence type="ECO:0000313" key="3">
    <source>
        <dbReference type="EMBL" id="WSC17211.1"/>
    </source>
</evidence>
<dbReference type="RefSeq" id="WP_326596724.1">
    <property type="nucleotide sequence ID" value="NZ_CP109114.1"/>
</dbReference>
<keyword evidence="1" id="KW-0812">Transmembrane</keyword>
<dbReference type="Proteomes" id="UP001330827">
    <property type="component" value="Chromosome"/>
</dbReference>
<protein>
    <submittedName>
        <fullName evidence="3">NACHT domain-containing protein</fullName>
    </submittedName>
</protein>
<keyword evidence="4" id="KW-1185">Reference proteome</keyword>
<feature type="transmembrane region" description="Helical" evidence="1">
    <location>
        <begin position="7"/>
        <end position="28"/>
    </location>
</feature>
<feature type="transmembrane region" description="Helical" evidence="1">
    <location>
        <begin position="533"/>
        <end position="550"/>
    </location>
</feature>
<feature type="transmembrane region" description="Helical" evidence="1">
    <location>
        <begin position="613"/>
        <end position="637"/>
    </location>
</feature>
<reference evidence="3 4" key="1">
    <citation type="submission" date="2022-10" db="EMBL/GenBank/DDBJ databases">
        <title>The complete genomes of actinobacterial strains from the NBC collection.</title>
        <authorList>
            <person name="Joergensen T.S."/>
            <person name="Alvarez Arevalo M."/>
            <person name="Sterndorff E.B."/>
            <person name="Faurdal D."/>
            <person name="Vuksanovic O."/>
            <person name="Mourched A.-S."/>
            <person name="Charusanti P."/>
            <person name="Shaw S."/>
            <person name="Blin K."/>
            <person name="Weber T."/>
        </authorList>
    </citation>
    <scope>NUCLEOTIDE SEQUENCE [LARGE SCALE GENOMIC DNA]</scope>
    <source>
        <strain evidence="3 4">NBC 01769</strain>
    </source>
</reference>
<keyword evidence="1" id="KW-1133">Transmembrane helix</keyword>
<dbReference type="InterPro" id="IPR007111">
    <property type="entry name" value="NACHT_NTPase"/>
</dbReference>
<dbReference type="EMBL" id="CP109114">
    <property type="protein sequence ID" value="WSC17211.1"/>
    <property type="molecule type" value="Genomic_DNA"/>
</dbReference>
<feature type="transmembrane region" description="Helical" evidence="1">
    <location>
        <begin position="571"/>
        <end position="593"/>
    </location>
</feature>
<organism evidence="3 4">
    <name type="scientific">Streptomyces brevispora</name>
    <dbReference type="NCBI Taxonomy" id="887462"/>
    <lineage>
        <taxon>Bacteria</taxon>
        <taxon>Bacillati</taxon>
        <taxon>Actinomycetota</taxon>
        <taxon>Actinomycetes</taxon>
        <taxon>Kitasatosporales</taxon>
        <taxon>Streptomycetaceae</taxon>
        <taxon>Streptomyces</taxon>
    </lineage>
</organism>
<evidence type="ECO:0000259" key="2">
    <source>
        <dbReference type="PROSITE" id="PS50837"/>
    </source>
</evidence>
<feature type="transmembrane region" description="Helical" evidence="1">
    <location>
        <begin position="432"/>
        <end position="457"/>
    </location>
</feature>
<dbReference type="InterPro" id="IPR027417">
    <property type="entry name" value="P-loop_NTPase"/>
</dbReference>
<dbReference type="SUPFAM" id="SSF52540">
    <property type="entry name" value="P-loop containing nucleoside triphosphate hydrolases"/>
    <property type="match status" value="1"/>
</dbReference>
<dbReference type="Pfam" id="PF05729">
    <property type="entry name" value="NACHT"/>
    <property type="match status" value="1"/>
</dbReference>
<sequence length="706" mass="77218">MTNRERWILALWLTGVGVVVWAVVQFGFEPVTAALGIGGTILVASPAKAIIRRTWAWNAEPSEGAQLDAAAVALNRAVERHWTTEAGRRKQHLVVDRIPVRWDTVHDPRSRAALAGDTGPLTQHGTLDALIDDYLAQPSRLVIVGDVGSGKTGLCVKLTLELCRRADPQRVPVLLQLSTWDPAVSFQDWMVRRVTEDYRFLNDTTKYGQGSAMELFLHRRLLPILDGLDELPLETRAQVIRTLRDNTHLPTDTVLTCCSAEFRAAMAEEPLLDSRTVRLLPLLPEDTVTYLESHFPDDLDRWQPVLRSLREDATGPLATTLSRPLMLFLARATYQPRDSAPEDLLDEARFDASEQIEEHLLDMFVPVVFESPPVGAYEGNPARASRDWPAPEAKRYLSFLAGCLDSQRRSGEHGAADLNWWALPALAGVPRYAFVVVPAVIGTASCCLLGLLVFGLFGRPAFGALFGAAVGVVFSPLLGLVRVQPPRRFAPRRVRQQDQLLVRPLFIDLGFGLIGLVTGGLIATLLYSPTFGLTAGLAFGLVFSTARRFTRPTEPKHEITPLRSLLDDRNAVLYVWLLGSVAGLVVGGFLATAGSDEARYDLVFSVSPLAQGVMGALVGALLSGGGLGMVVLATSAWGRFLTARWWLAWRAHTPWHLVAFLDDAHKLGVLRSTGAHYQFRHATLQHRLAAGRTAPSLASPGSPGAD</sequence>
<proteinExistence type="predicted"/>
<feature type="transmembrane region" description="Helical" evidence="1">
    <location>
        <begin position="505"/>
        <end position="527"/>
    </location>
</feature>
<evidence type="ECO:0000313" key="4">
    <source>
        <dbReference type="Proteomes" id="UP001330827"/>
    </source>
</evidence>
<gene>
    <name evidence="3" type="ORF">OIE64_33245</name>
</gene>